<evidence type="ECO:0000313" key="4">
    <source>
        <dbReference type="Proteomes" id="UP000674234"/>
    </source>
</evidence>
<organism evidence="3 4">
    <name type="scientific">Microbispora oryzae</name>
    <dbReference type="NCBI Taxonomy" id="2806554"/>
    <lineage>
        <taxon>Bacteria</taxon>
        <taxon>Bacillati</taxon>
        <taxon>Actinomycetota</taxon>
        <taxon>Actinomycetes</taxon>
        <taxon>Streptosporangiales</taxon>
        <taxon>Streptosporangiaceae</taxon>
        <taxon>Microbispora</taxon>
    </lineage>
</organism>
<feature type="chain" id="PRO_5038875601" description="Secreted protein" evidence="2">
    <location>
        <begin position="23"/>
        <end position="106"/>
    </location>
</feature>
<feature type="signal peptide" evidence="2">
    <location>
        <begin position="1"/>
        <end position="22"/>
    </location>
</feature>
<dbReference type="EMBL" id="JAFCNB010000001">
    <property type="protein sequence ID" value="MBP2702299.1"/>
    <property type="molecule type" value="Genomic_DNA"/>
</dbReference>
<name>A0A941AN28_9ACTN</name>
<evidence type="ECO:0008006" key="5">
    <source>
        <dbReference type="Google" id="ProtNLM"/>
    </source>
</evidence>
<dbReference type="RefSeq" id="WP_210153611.1">
    <property type="nucleotide sequence ID" value="NZ_JAFCNB010000001.1"/>
</dbReference>
<keyword evidence="2" id="KW-0732">Signal</keyword>
<comment type="caution">
    <text evidence="3">The sequence shown here is derived from an EMBL/GenBank/DDBJ whole genome shotgun (WGS) entry which is preliminary data.</text>
</comment>
<sequence length="106" mass="11025">MPAKRVPSMLGLAVVTAFGLMAVQSGQGQSSTPRPRPYTANLSAAVQPMDDVYQAEESEAPESESTESEGTESPGTESPEWSHEDGQSQSQSGGTSQESSAESSSD</sequence>
<feature type="compositionally biased region" description="Acidic residues" evidence="1">
    <location>
        <begin position="53"/>
        <end position="70"/>
    </location>
</feature>
<protein>
    <recommendedName>
        <fullName evidence="5">Secreted protein</fullName>
    </recommendedName>
</protein>
<evidence type="ECO:0000313" key="3">
    <source>
        <dbReference type="EMBL" id="MBP2702299.1"/>
    </source>
</evidence>
<dbReference type="Proteomes" id="UP000674234">
    <property type="component" value="Unassembled WGS sequence"/>
</dbReference>
<feature type="compositionally biased region" description="Low complexity" evidence="1">
    <location>
        <begin position="87"/>
        <end position="106"/>
    </location>
</feature>
<feature type="region of interest" description="Disordered" evidence="1">
    <location>
        <begin position="24"/>
        <end position="106"/>
    </location>
</feature>
<accession>A0A941AN28</accession>
<evidence type="ECO:0000256" key="2">
    <source>
        <dbReference type="SAM" id="SignalP"/>
    </source>
</evidence>
<dbReference type="AlphaFoldDB" id="A0A941AN28"/>
<evidence type="ECO:0000256" key="1">
    <source>
        <dbReference type="SAM" id="MobiDB-lite"/>
    </source>
</evidence>
<feature type="compositionally biased region" description="Polar residues" evidence="1">
    <location>
        <begin position="24"/>
        <end position="33"/>
    </location>
</feature>
<reference evidence="3" key="1">
    <citation type="submission" date="2021-02" db="EMBL/GenBank/DDBJ databases">
        <title>Draft genome sequence of Microbispora sp. RL4-1S isolated from rice leaves in Thailand.</title>
        <authorList>
            <person name="Muangham S."/>
            <person name="Duangmal K."/>
        </authorList>
    </citation>
    <scope>NUCLEOTIDE SEQUENCE</scope>
    <source>
        <strain evidence="3">RL4-1S</strain>
    </source>
</reference>
<proteinExistence type="predicted"/>
<gene>
    <name evidence="3" type="ORF">JOL79_00630</name>
</gene>
<keyword evidence="4" id="KW-1185">Reference proteome</keyword>